<evidence type="ECO:0000313" key="4">
    <source>
        <dbReference type="Proteomes" id="UP000198287"/>
    </source>
</evidence>
<dbReference type="OMA" id="FPQWGAY"/>
<dbReference type="Gene3D" id="3.40.50.720">
    <property type="entry name" value="NAD(P)-binding Rossmann-like Domain"/>
    <property type="match status" value="2"/>
</dbReference>
<reference evidence="3 4" key="1">
    <citation type="submission" date="2015-12" db="EMBL/GenBank/DDBJ databases">
        <title>The genome of Folsomia candida.</title>
        <authorList>
            <person name="Faddeeva A."/>
            <person name="Derks M.F."/>
            <person name="Anvar Y."/>
            <person name="Smit S."/>
            <person name="Van Straalen N."/>
            <person name="Roelofs D."/>
        </authorList>
    </citation>
    <scope>NUCLEOTIDE SEQUENCE [LARGE SCALE GENOMIC DNA]</scope>
    <source>
        <strain evidence="3 4">VU population</strain>
        <tissue evidence="3">Whole body</tissue>
    </source>
</reference>
<dbReference type="STRING" id="158441.A0A226EJG3"/>
<comment type="similarity">
    <text evidence="1">Belongs to the short-chain dehydrogenases/reductases (SDR) family.</text>
</comment>
<dbReference type="GO" id="GO:0005997">
    <property type="term" value="P:xylulose metabolic process"/>
    <property type="evidence" value="ECO:0007669"/>
    <property type="project" value="TreeGrafter"/>
</dbReference>
<dbReference type="Proteomes" id="UP000198287">
    <property type="component" value="Unassembled WGS sequence"/>
</dbReference>
<proteinExistence type="inferred from homology"/>
<dbReference type="GO" id="GO:0006006">
    <property type="term" value="P:glucose metabolic process"/>
    <property type="evidence" value="ECO:0007669"/>
    <property type="project" value="TreeGrafter"/>
</dbReference>
<evidence type="ECO:0000313" key="3">
    <source>
        <dbReference type="EMBL" id="OXA57430.1"/>
    </source>
</evidence>
<dbReference type="GO" id="GO:0004090">
    <property type="term" value="F:carbonyl reductase (NADPH) activity"/>
    <property type="evidence" value="ECO:0007669"/>
    <property type="project" value="TreeGrafter"/>
</dbReference>
<dbReference type="SUPFAM" id="SSF51735">
    <property type="entry name" value="NAD(P)-binding Rossmann-fold domains"/>
    <property type="match status" value="1"/>
</dbReference>
<dbReference type="OrthoDB" id="47007at2759"/>
<dbReference type="PANTHER" id="PTHR44252:SF3">
    <property type="entry name" value="D-ERYTHRULOSE REDUCTASE-RELATED"/>
    <property type="match status" value="1"/>
</dbReference>
<keyword evidence="4" id="KW-1185">Reference proteome</keyword>
<comment type="caution">
    <text evidence="3">The sequence shown here is derived from an EMBL/GenBank/DDBJ whole genome shotgun (WGS) entry which is preliminary data.</text>
</comment>
<dbReference type="Pfam" id="PF00106">
    <property type="entry name" value="adh_short"/>
    <property type="match status" value="1"/>
</dbReference>
<dbReference type="PANTHER" id="PTHR44252">
    <property type="entry name" value="D-ERYTHRULOSE REDUCTASE"/>
    <property type="match status" value="1"/>
</dbReference>
<dbReference type="AlphaFoldDB" id="A0A226EJG3"/>
<dbReference type="GO" id="GO:0050038">
    <property type="term" value="F:L-xylulose reductase (NADPH) activity"/>
    <property type="evidence" value="ECO:0007669"/>
    <property type="project" value="TreeGrafter"/>
</dbReference>
<dbReference type="InterPro" id="IPR036291">
    <property type="entry name" value="NAD(P)-bd_dom_sf"/>
</dbReference>
<dbReference type="EMBL" id="LNIX01000003">
    <property type="protein sequence ID" value="OXA57430.1"/>
    <property type="molecule type" value="Genomic_DNA"/>
</dbReference>
<keyword evidence="2" id="KW-0521">NADP</keyword>
<evidence type="ECO:0000256" key="2">
    <source>
        <dbReference type="ARBA" id="ARBA00022857"/>
    </source>
</evidence>
<sequence>MAGQVLEDVYDNCFAGRRVLVTGAGKGLGYAIAKKFYEHGASVFALDKNKKSLEALKDELKNVTIITVDLRDWDETRRLVKSIAPIDHLVNNAAISQTSYFEEVDPTQIDELFNVNFKAVVNVTQTVTKSMALELGDQGVRVNCISPAPTVVLHEMFVSPNPKIIQETQKILDRQIIKRPVQPSEAAEIVMFLSSPSSSMITGSSLPVDGGIFTR</sequence>
<name>A0A226EJG3_FOLCA</name>
<gene>
    <name evidence="3" type="ORF">Fcan01_07218</name>
</gene>
<evidence type="ECO:0000256" key="1">
    <source>
        <dbReference type="ARBA" id="ARBA00006484"/>
    </source>
</evidence>
<dbReference type="InterPro" id="IPR002347">
    <property type="entry name" value="SDR_fam"/>
</dbReference>
<dbReference type="PRINTS" id="PR00081">
    <property type="entry name" value="GDHRDH"/>
</dbReference>
<protein>
    <submittedName>
        <fullName evidence="3">L-xylulose reductase</fullName>
    </submittedName>
</protein>
<organism evidence="3 4">
    <name type="scientific">Folsomia candida</name>
    <name type="common">Springtail</name>
    <dbReference type="NCBI Taxonomy" id="158441"/>
    <lineage>
        <taxon>Eukaryota</taxon>
        <taxon>Metazoa</taxon>
        <taxon>Ecdysozoa</taxon>
        <taxon>Arthropoda</taxon>
        <taxon>Hexapoda</taxon>
        <taxon>Collembola</taxon>
        <taxon>Entomobryomorpha</taxon>
        <taxon>Isotomoidea</taxon>
        <taxon>Isotomidae</taxon>
        <taxon>Proisotominae</taxon>
        <taxon>Folsomia</taxon>
    </lineage>
</organism>
<dbReference type="InterPro" id="IPR051737">
    <property type="entry name" value="L-xylulose/Carbonyl_redctase"/>
</dbReference>
<accession>A0A226EJG3</accession>